<name>A0A3Q0KUF7_SCHMA</name>
<reference evidence="9" key="2">
    <citation type="submission" date="2018-12" db="UniProtKB">
        <authorList>
            <consortium name="WormBaseParasite"/>
        </authorList>
    </citation>
    <scope>IDENTIFICATION</scope>
    <source>
        <strain evidence="9">Puerto Rican</strain>
    </source>
</reference>
<dbReference type="InParanoid" id="A0A3Q0KUF7"/>
<dbReference type="InterPro" id="IPR018499">
    <property type="entry name" value="Tetraspanin/Peripherin"/>
</dbReference>
<evidence type="ECO:0000256" key="6">
    <source>
        <dbReference type="PIRSR" id="PIRSR002419-1"/>
    </source>
</evidence>
<keyword evidence="6" id="KW-1015">Disulfide bond</keyword>
<organism evidence="8 9">
    <name type="scientific">Schistosoma mansoni</name>
    <name type="common">Blood fluke</name>
    <dbReference type="NCBI Taxonomy" id="6183"/>
    <lineage>
        <taxon>Eukaryota</taxon>
        <taxon>Metazoa</taxon>
        <taxon>Spiralia</taxon>
        <taxon>Lophotrochozoa</taxon>
        <taxon>Platyhelminthes</taxon>
        <taxon>Trematoda</taxon>
        <taxon>Digenea</taxon>
        <taxon>Strigeidida</taxon>
        <taxon>Schistosomatoidea</taxon>
        <taxon>Schistosomatidae</taxon>
        <taxon>Schistosoma</taxon>
    </lineage>
</organism>
<dbReference type="InterPro" id="IPR000301">
    <property type="entry name" value="Tetraspanin_animals"/>
</dbReference>
<dbReference type="Proteomes" id="UP000008854">
    <property type="component" value="Unassembled WGS sequence"/>
</dbReference>
<evidence type="ECO:0000256" key="4">
    <source>
        <dbReference type="ARBA" id="ARBA00022989"/>
    </source>
</evidence>
<protein>
    <recommendedName>
        <fullName evidence="7">Tetraspanin</fullName>
    </recommendedName>
</protein>
<feature type="disulfide bond" evidence="6">
    <location>
        <begin position="146"/>
        <end position="175"/>
    </location>
</feature>
<dbReference type="CDD" id="cd03127">
    <property type="entry name" value="tetraspanin_LEL"/>
    <property type="match status" value="1"/>
</dbReference>
<evidence type="ECO:0000256" key="1">
    <source>
        <dbReference type="ARBA" id="ARBA00004141"/>
    </source>
</evidence>
<dbReference type="WBParaSite" id="Smp_194980.1">
    <property type="protein sequence ID" value="Smp_194980.1"/>
    <property type="gene ID" value="Smp_194980"/>
</dbReference>
<dbReference type="GO" id="GO:0005886">
    <property type="term" value="C:plasma membrane"/>
    <property type="evidence" value="ECO:0007669"/>
    <property type="project" value="TreeGrafter"/>
</dbReference>
<dbReference type="PANTHER" id="PTHR19282">
    <property type="entry name" value="TETRASPANIN"/>
    <property type="match status" value="1"/>
</dbReference>
<comment type="similarity">
    <text evidence="2 7">Belongs to the tetraspanin (TM4SF) family.</text>
</comment>
<dbReference type="SUPFAM" id="SSF48652">
    <property type="entry name" value="Tetraspanin"/>
    <property type="match status" value="1"/>
</dbReference>
<feature type="disulfide bond" evidence="6">
    <location>
        <begin position="147"/>
        <end position="166"/>
    </location>
</feature>
<dbReference type="AlphaFoldDB" id="A0A3Q0KUF7"/>
<sequence>MMILSYLEKYWKSIIILSNLIFIVSGIVFLSLGINELNYISKFLIILHNTKPIIIPIMITTGTIGSIASLIGFIGLFQKKQFIILLHIGGLIIAALIEFSTGIISAISKDQFFVKVNSSLQESITQYHQNYEIKNEYNNLQISFGCCGALSFNDYKRIRSAIPNSCKPTSYGYGCVRAITEYIQQYIITLMYLCFIFAILKGIYIMITILLYRKTDIKGGNSYV</sequence>
<comment type="subcellular location">
    <subcellularLocation>
        <location evidence="1 7">Membrane</location>
        <topology evidence="1 7">Multi-pass membrane protein</topology>
    </subcellularLocation>
</comment>
<keyword evidence="4 7" id="KW-1133">Transmembrane helix</keyword>
<evidence type="ECO:0000256" key="3">
    <source>
        <dbReference type="ARBA" id="ARBA00022692"/>
    </source>
</evidence>
<reference evidence="8" key="1">
    <citation type="journal article" date="2012" name="PLoS Negl. Trop. Dis.">
        <title>A systematically improved high quality genome and transcriptome of the human blood fluke Schistosoma mansoni.</title>
        <authorList>
            <person name="Protasio A.V."/>
            <person name="Tsai I.J."/>
            <person name="Babbage A."/>
            <person name="Nichol S."/>
            <person name="Hunt M."/>
            <person name="Aslett M.A."/>
            <person name="De Silva N."/>
            <person name="Velarde G.S."/>
            <person name="Anderson T.J."/>
            <person name="Clark R.C."/>
            <person name="Davidson C."/>
            <person name="Dillon G.P."/>
            <person name="Holroyd N.E."/>
            <person name="LoVerde P.T."/>
            <person name="Lloyd C."/>
            <person name="McQuillan J."/>
            <person name="Oliveira G."/>
            <person name="Otto T.D."/>
            <person name="Parker-Manuel S.J."/>
            <person name="Quail M.A."/>
            <person name="Wilson R.A."/>
            <person name="Zerlotini A."/>
            <person name="Dunne D.W."/>
            <person name="Berriman M."/>
        </authorList>
    </citation>
    <scope>NUCLEOTIDE SEQUENCE [LARGE SCALE GENOMIC DNA]</scope>
    <source>
        <strain evidence="8">Puerto Rican</strain>
    </source>
</reference>
<feature type="transmembrane region" description="Helical" evidence="7">
    <location>
        <begin position="53"/>
        <end position="77"/>
    </location>
</feature>
<keyword evidence="3 7" id="KW-0812">Transmembrane</keyword>
<proteinExistence type="inferred from homology"/>
<feature type="transmembrane region" description="Helical" evidence="7">
    <location>
        <begin position="12"/>
        <end position="33"/>
    </location>
</feature>
<evidence type="ECO:0000256" key="2">
    <source>
        <dbReference type="ARBA" id="ARBA00006840"/>
    </source>
</evidence>
<keyword evidence="8" id="KW-1185">Reference proteome</keyword>
<dbReference type="InterPro" id="IPR008952">
    <property type="entry name" value="Tetraspanin_EC2_sf"/>
</dbReference>
<accession>A0A3Q0KUF7</accession>
<feature type="transmembrane region" description="Helical" evidence="7">
    <location>
        <begin position="84"/>
        <end position="107"/>
    </location>
</feature>
<evidence type="ECO:0000256" key="7">
    <source>
        <dbReference type="RuleBase" id="RU361218"/>
    </source>
</evidence>
<dbReference type="Pfam" id="PF00335">
    <property type="entry name" value="Tetraspanin"/>
    <property type="match status" value="1"/>
</dbReference>
<evidence type="ECO:0000256" key="5">
    <source>
        <dbReference type="ARBA" id="ARBA00023136"/>
    </source>
</evidence>
<evidence type="ECO:0000313" key="8">
    <source>
        <dbReference type="Proteomes" id="UP000008854"/>
    </source>
</evidence>
<feature type="transmembrane region" description="Helical" evidence="7">
    <location>
        <begin position="186"/>
        <end position="212"/>
    </location>
</feature>
<evidence type="ECO:0000313" key="9">
    <source>
        <dbReference type="WBParaSite" id="Smp_194980.1"/>
    </source>
</evidence>
<dbReference type="Gene3D" id="1.10.1450.10">
    <property type="entry name" value="Tetraspanin"/>
    <property type="match status" value="1"/>
</dbReference>
<keyword evidence="5 7" id="KW-0472">Membrane</keyword>
<dbReference type="PIRSF" id="PIRSF002419">
    <property type="entry name" value="Tetraspanin"/>
    <property type="match status" value="1"/>
</dbReference>
<dbReference type="PANTHER" id="PTHR19282:SF544">
    <property type="entry name" value="TETRASPANIN"/>
    <property type="match status" value="1"/>
</dbReference>